<proteinExistence type="predicted"/>
<dbReference type="Proteomes" id="UP000887572">
    <property type="component" value="Unplaced"/>
</dbReference>
<reference evidence="2" key="1">
    <citation type="submission" date="2022-11" db="UniProtKB">
        <authorList>
            <consortium name="WormBaseParasite"/>
        </authorList>
    </citation>
    <scope>IDENTIFICATION</scope>
</reference>
<protein>
    <submittedName>
        <fullName evidence="2">Uncharacterized protein</fullName>
    </submittedName>
</protein>
<dbReference type="AlphaFoldDB" id="A0A914HLG1"/>
<organism evidence="1 2">
    <name type="scientific">Globodera rostochiensis</name>
    <name type="common">Golden nematode worm</name>
    <name type="synonym">Heterodera rostochiensis</name>
    <dbReference type="NCBI Taxonomy" id="31243"/>
    <lineage>
        <taxon>Eukaryota</taxon>
        <taxon>Metazoa</taxon>
        <taxon>Ecdysozoa</taxon>
        <taxon>Nematoda</taxon>
        <taxon>Chromadorea</taxon>
        <taxon>Rhabditida</taxon>
        <taxon>Tylenchina</taxon>
        <taxon>Tylenchomorpha</taxon>
        <taxon>Tylenchoidea</taxon>
        <taxon>Heteroderidae</taxon>
        <taxon>Heteroderinae</taxon>
        <taxon>Globodera</taxon>
    </lineage>
</organism>
<accession>A0A914HLG1</accession>
<name>A0A914HLG1_GLORO</name>
<dbReference type="PANTHER" id="PTHR47331">
    <property type="entry name" value="PHD-TYPE DOMAIN-CONTAINING PROTEIN"/>
    <property type="match status" value="1"/>
</dbReference>
<evidence type="ECO:0000313" key="2">
    <source>
        <dbReference type="WBParaSite" id="Gr19_v10_g2221.t1"/>
    </source>
</evidence>
<evidence type="ECO:0000313" key="1">
    <source>
        <dbReference type="Proteomes" id="UP000887572"/>
    </source>
</evidence>
<sequence length="182" mass="20921">MHKTQGEEVANFWSLESLGINDRPEQDDDQLALVMFKKDIHIDPQGRFEVSWPWKLPGEFPPDNFNLAFSRLNSQLRKLKENPEHFESCLTILNEQLEKGIIEPANRTGLPEHFLPHHLVFGKKLRMVFDASSGVKGGKSLNDLLLAGSNLMPELAGTLLQFRSTNFPFYPPPHQKRHVRKR</sequence>
<dbReference type="WBParaSite" id="Gr19_v10_g2221.t1">
    <property type="protein sequence ID" value="Gr19_v10_g2221.t1"/>
    <property type="gene ID" value="Gr19_v10_g2221"/>
</dbReference>
<dbReference type="PANTHER" id="PTHR47331:SF5">
    <property type="entry name" value="RIBONUCLEASE H"/>
    <property type="match status" value="1"/>
</dbReference>
<keyword evidence="1" id="KW-1185">Reference proteome</keyword>